<dbReference type="SUPFAM" id="SSF49899">
    <property type="entry name" value="Concanavalin A-like lectins/glucanases"/>
    <property type="match status" value="1"/>
</dbReference>
<dbReference type="PANTHER" id="PTHR10903:SF177">
    <property type="entry name" value="GTPASE IMAP FAMILY MEMBER 4-LIKE-RELATED"/>
    <property type="match status" value="1"/>
</dbReference>
<dbReference type="Gene3D" id="3.40.50.300">
    <property type="entry name" value="P-loop containing nucleotide triphosphate hydrolases"/>
    <property type="match status" value="2"/>
</dbReference>
<dbReference type="InterPro" id="IPR003879">
    <property type="entry name" value="Butyrophylin_SPRY"/>
</dbReference>
<comment type="caution">
    <text evidence="7">The sequence shown here is derived from an EMBL/GenBank/DDBJ whole genome shotgun (WGS) entry which is preliminary data.</text>
</comment>
<dbReference type="PANTHER" id="PTHR10903">
    <property type="entry name" value="GTPASE, IMAP FAMILY MEMBER-RELATED"/>
    <property type="match status" value="1"/>
</dbReference>
<dbReference type="PRINTS" id="PR01407">
    <property type="entry name" value="BUTYPHLNCDUF"/>
</dbReference>
<keyword evidence="4" id="KW-1133">Transmembrane helix</keyword>
<keyword evidence="2" id="KW-0547">Nucleotide-binding</keyword>
<feature type="transmembrane region" description="Helical" evidence="4">
    <location>
        <begin position="589"/>
        <end position="610"/>
    </location>
</feature>
<gene>
    <name evidence="7" type="ORF">E1301_Tti009810</name>
</gene>
<dbReference type="InterPro" id="IPR006574">
    <property type="entry name" value="PRY"/>
</dbReference>
<name>A0A5A9N836_9TELE</name>
<feature type="domain" description="AIG1-type G" evidence="6">
    <location>
        <begin position="328"/>
        <end position="522"/>
    </location>
</feature>
<dbReference type="PROSITE" id="PS51720">
    <property type="entry name" value="G_AIG1"/>
    <property type="match status" value="2"/>
</dbReference>
<keyword evidence="8" id="KW-1185">Reference proteome</keyword>
<dbReference type="Pfam" id="PF13765">
    <property type="entry name" value="PRY"/>
    <property type="match status" value="1"/>
</dbReference>
<protein>
    <submittedName>
        <fullName evidence="7">E3 ubiquitin-protein ligase TRIM39</fullName>
    </submittedName>
</protein>
<dbReference type="SMART" id="SM00449">
    <property type="entry name" value="SPRY"/>
    <property type="match status" value="1"/>
</dbReference>
<dbReference type="AlphaFoldDB" id="A0A5A9N836"/>
<dbReference type="Proteomes" id="UP000324632">
    <property type="component" value="Chromosome 21"/>
</dbReference>
<feature type="domain" description="AIG1-type G" evidence="6">
    <location>
        <begin position="22"/>
        <end position="218"/>
    </location>
</feature>
<feature type="domain" description="B30.2/SPRY" evidence="5">
    <location>
        <begin position="847"/>
        <end position="1041"/>
    </location>
</feature>
<dbReference type="Pfam" id="PF00622">
    <property type="entry name" value="SPRY"/>
    <property type="match status" value="1"/>
</dbReference>
<dbReference type="SUPFAM" id="SSF52540">
    <property type="entry name" value="P-loop containing nucleoside triphosphate hydrolases"/>
    <property type="match status" value="1"/>
</dbReference>
<dbReference type="InterPro" id="IPR003877">
    <property type="entry name" value="SPRY_dom"/>
</dbReference>
<dbReference type="EMBL" id="SOYY01000021">
    <property type="protein sequence ID" value="KAA0705325.1"/>
    <property type="molecule type" value="Genomic_DNA"/>
</dbReference>
<dbReference type="PROSITE" id="PS50188">
    <property type="entry name" value="B302_SPRY"/>
    <property type="match status" value="1"/>
</dbReference>
<dbReference type="InterPro" id="IPR006703">
    <property type="entry name" value="G_AIG1"/>
</dbReference>
<evidence type="ECO:0000256" key="3">
    <source>
        <dbReference type="ARBA" id="ARBA00023134"/>
    </source>
</evidence>
<dbReference type="SMART" id="SM00589">
    <property type="entry name" value="PRY"/>
    <property type="match status" value="1"/>
</dbReference>
<evidence type="ECO:0000313" key="8">
    <source>
        <dbReference type="Proteomes" id="UP000324632"/>
    </source>
</evidence>
<dbReference type="FunFam" id="2.60.120.920:FF:000004">
    <property type="entry name" value="Butyrophilin subfamily 1 member A1"/>
    <property type="match status" value="1"/>
</dbReference>
<feature type="transmembrane region" description="Helical" evidence="4">
    <location>
        <begin position="277"/>
        <end position="300"/>
    </location>
</feature>
<dbReference type="Pfam" id="PF04548">
    <property type="entry name" value="AIG1"/>
    <property type="match status" value="2"/>
</dbReference>
<sequence>MNEHQHSKAACEAMPKRGGFCDVELSIVVIGSSGPSQLLLTNFILGREAFSKEVYSIAASQKSLGELAGRRVAVVNGPNLYNEDLSKSKMRKELRRAMCLSSPGPHAVLMAFDLEKISPNDMKAPKLVMKKFGETVLNYTIILLLYDGHLRGRALNDRVMRTDWHLKELVEQCSCRYHIFSKHWKNRDGSKELLHKIERILRGVDGSRYINRSYQRAEESVRNEERKLQKKRQAEMEWTRRELEVQFQGDELRWQMDVYNASVGAEIRAEAEVENRWLRTSLIVGLGMGFVAGAIMGMIVGSVEGPAGMAVGGAVGGVVGGTSVSSDETSLRLLVFGSSSLLQISLTHAVLGPGIFTRDDVHISVTKKSSRVVQEKNITLVNTPNLKESDFPDKILHKELRRAVCFSCPGPHAVIFILDPFHVTPDVLNIWKQVTHHFGESILKHTLIVLYHEKDLSISLDDEVKKNRTFRELAEKCGQNYIFFNEEKNRTEASQIQALFAKVDEMVLEHGVYSNLEYKEAEKMIKTEERFLRKSREKEIRQKLKELENEHSGGALASEKTKYEESVSVECREMAELVVADKFGFTVRIVDYAAAIGKGAFAGALLGFAVGYDGMAIGAAIGAGIGGILGGAINAVWSFMAKSFSEVRQRAGRHCLAPPLVENTPLYFMIPFTFRKLTVGDTDDCQTHNRRRSFSSRPHLSVNRILADVTENYRKTRLAAKSKFFSMDELQDEPVSTFAVEKRQTVNVTHGFELRRTTFLKLAAALTTLCFCFPLTHCLQTNAGEVEQMIQERVKKVEKLQDSIKLLKSVSQIPRAMRDWSKVTLETDPCVGYTRQAMVDVMDTVMLESKRLSKAELKKLQKYTVDVTLNPRTAHAYLFISEDRKEVRHTNKQQEVSENPKRFDRVANVMAKEALSYGRHLWEVEVGDKTDWDLGIAKQSVNRKGKFTVCPSNGFWTLSLKNGTQYVANSFPSMSLSLSQKPRKVSVYLAYEEGQVSFFCSETGTHIYTFRDAFTDKLHPIFSPGRPHGAKNAAPLIICTNCCSI</sequence>
<keyword evidence="4" id="KW-0812">Transmembrane</keyword>
<feature type="transmembrane region" description="Helical" evidence="4">
    <location>
        <begin position="616"/>
        <end position="640"/>
    </location>
</feature>
<dbReference type="InterPro" id="IPR001870">
    <property type="entry name" value="B30.2/SPRY"/>
</dbReference>
<dbReference type="Gene3D" id="2.60.120.920">
    <property type="match status" value="1"/>
</dbReference>
<accession>A0A5A9N836</accession>
<evidence type="ECO:0000256" key="4">
    <source>
        <dbReference type="SAM" id="Phobius"/>
    </source>
</evidence>
<dbReference type="InterPro" id="IPR043136">
    <property type="entry name" value="B30.2/SPRY_sf"/>
</dbReference>
<dbReference type="InterPro" id="IPR045058">
    <property type="entry name" value="GIMA/IAN/Toc"/>
</dbReference>
<reference evidence="7 8" key="1">
    <citation type="journal article" date="2019" name="Mol. Ecol. Resour.">
        <title>Chromosome-level genome assembly of Triplophysa tibetana, a fish adapted to the harsh high-altitude environment of the Tibetan Plateau.</title>
        <authorList>
            <person name="Yang X."/>
            <person name="Liu H."/>
            <person name="Ma Z."/>
            <person name="Zou Y."/>
            <person name="Zou M."/>
            <person name="Mao Y."/>
            <person name="Li X."/>
            <person name="Wang H."/>
            <person name="Chen T."/>
            <person name="Wang W."/>
            <person name="Yang R."/>
        </authorList>
    </citation>
    <scope>NUCLEOTIDE SEQUENCE [LARGE SCALE GENOMIC DNA]</scope>
    <source>
        <strain evidence="7">TTIB1903HZAU</strain>
        <tissue evidence="7">Muscle</tissue>
    </source>
</reference>
<dbReference type="InterPro" id="IPR027417">
    <property type="entry name" value="P-loop_NTPase"/>
</dbReference>
<comment type="similarity">
    <text evidence="1">Belongs to the TRAFAC class TrmE-Era-EngA-EngB-Septin-like GTPase superfamily. AIG1/Toc34/Toc159-like paraseptin GTPase family. IAN subfamily.</text>
</comment>
<dbReference type="InterPro" id="IPR013320">
    <property type="entry name" value="ConA-like_dom_sf"/>
</dbReference>
<evidence type="ECO:0000259" key="6">
    <source>
        <dbReference type="PROSITE" id="PS51720"/>
    </source>
</evidence>
<dbReference type="GO" id="GO:0005525">
    <property type="term" value="F:GTP binding"/>
    <property type="evidence" value="ECO:0007669"/>
    <property type="project" value="UniProtKB-KW"/>
</dbReference>
<evidence type="ECO:0000259" key="5">
    <source>
        <dbReference type="PROSITE" id="PS50188"/>
    </source>
</evidence>
<proteinExistence type="inferred from homology"/>
<evidence type="ECO:0000256" key="2">
    <source>
        <dbReference type="ARBA" id="ARBA00022741"/>
    </source>
</evidence>
<keyword evidence="4" id="KW-0472">Membrane</keyword>
<evidence type="ECO:0000313" key="7">
    <source>
        <dbReference type="EMBL" id="KAA0705325.1"/>
    </source>
</evidence>
<organism evidence="7 8">
    <name type="scientific">Triplophysa tibetana</name>
    <dbReference type="NCBI Taxonomy" id="1572043"/>
    <lineage>
        <taxon>Eukaryota</taxon>
        <taxon>Metazoa</taxon>
        <taxon>Chordata</taxon>
        <taxon>Craniata</taxon>
        <taxon>Vertebrata</taxon>
        <taxon>Euteleostomi</taxon>
        <taxon>Actinopterygii</taxon>
        <taxon>Neopterygii</taxon>
        <taxon>Teleostei</taxon>
        <taxon>Ostariophysi</taxon>
        <taxon>Cypriniformes</taxon>
        <taxon>Nemacheilidae</taxon>
        <taxon>Triplophysa</taxon>
    </lineage>
</organism>
<dbReference type="CDD" id="cd13733">
    <property type="entry name" value="SPRY_PRY_C-I_1"/>
    <property type="match status" value="1"/>
</dbReference>
<evidence type="ECO:0000256" key="1">
    <source>
        <dbReference type="ARBA" id="ARBA00008535"/>
    </source>
</evidence>
<keyword evidence="3" id="KW-0342">GTP-binding</keyword>